<name>A0A4V3SBN9_9HYME</name>
<dbReference type="AlphaFoldDB" id="A0A4V3SBN9"/>
<dbReference type="Proteomes" id="UP000310200">
    <property type="component" value="Unassembled WGS sequence"/>
</dbReference>
<dbReference type="EMBL" id="QBLH01000986">
    <property type="protein sequence ID" value="TGZ53604.1"/>
    <property type="molecule type" value="Genomic_DNA"/>
</dbReference>
<evidence type="ECO:0000313" key="1">
    <source>
        <dbReference type="EMBL" id="TGZ53604.1"/>
    </source>
</evidence>
<gene>
    <name evidence="1" type="ORF">DBV15_05129</name>
</gene>
<proteinExistence type="predicted"/>
<reference evidence="1 2" key="1">
    <citation type="journal article" date="2019" name="Philos. Trans. R. Soc. Lond., B, Biol. Sci.">
        <title>Ant behaviour and brain gene expression of defending hosts depend on the ecological success of the intruding social parasite.</title>
        <authorList>
            <person name="Kaur R."/>
            <person name="Stoldt M."/>
            <person name="Jongepier E."/>
            <person name="Feldmeyer B."/>
            <person name="Menzel F."/>
            <person name="Bornberg-Bauer E."/>
            <person name="Foitzik S."/>
        </authorList>
    </citation>
    <scope>NUCLEOTIDE SEQUENCE [LARGE SCALE GENOMIC DNA]</scope>
    <source>
        <tissue evidence="1">Whole body</tissue>
    </source>
</reference>
<comment type="caution">
    <text evidence="1">The sequence shown here is derived from an EMBL/GenBank/DDBJ whole genome shotgun (WGS) entry which is preliminary data.</text>
</comment>
<protein>
    <submittedName>
        <fullName evidence="1">Uncharacterized protein</fullName>
    </submittedName>
</protein>
<evidence type="ECO:0000313" key="2">
    <source>
        <dbReference type="Proteomes" id="UP000310200"/>
    </source>
</evidence>
<sequence>MKAYGSNRKRGARIDIDRDDEKRTLLRKRGFTKRREIDYFPDAHLAGEMQSRLRYIGDANETVFAPTPSTITRRLRLASRDDNDITNNLATDGDVRQSLVDGCCFSRITAPSNLTSRSRAAVHTVRTLSNRNRPIDARTRDATRVIFTSDVRRFAVSCRAGVCRRVAHLGACQAIFTEQGMQN</sequence>
<keyword evidence="2" id="KW-1185">Reference proteome</keyword>
<organism evidence="1 2">
    <name type="scientific">Temnothorax longispinosus</name>
    <dbReference type="NCBI Taxonomy" id="300112"/>
    <lineage>
        <taxon>Eukaryota</taxon>
        <taxon>Metazoa</taxon>
        <taxon>Ecdysozoa</taxon>
        <taxon>Arthropoda</taxon>
        <taxon>Hexapoda</taxon>
        <taxon>Insecta</taxon>
        <taxon>Pterygota</taxon>
        <taxon>Neoptera</taxon>
        <taxon>Endopterygota</taxon>
        <taxon>Hymenoptera</taxon>
        <taxon>Apocrita</taxon>
        <taxon>Aculeata</taxon>
        <taxon>Formicoidea</taxon>
        <taxon>Formicidae</taxon>
        <taxon>Myrmicinae</taxon>
        <taxon>Temnothorax</taxon>
    </lineage>
</organism>
<accession>A0A4V3SBN9</accession>